<feature type="region of interest" description="Disordered" evidence="3">
    <location>
        <begin position="556"/>
        <end position="583"/>
    </location>
</feature>
<accession>A0A0V0R7R3</accession>
<reference evidence="4 5" key="1">
    <citation type="journal article" date="2015" name="Sci. Rep.">
        <title>Genome of the facultative scuticociliatosis pathogen Pseudocohnilembus persalinus provides insight into its virulence through horizontal gene transfer.</title>
        <authorList>
            <person name="Xiong J."/>
            <person name="Wang G."/>
            <person name="Cheng J."/>
            <person name="Tian M."/>
            <person name="Pan X."/>
            <person name="Warren A."/>
            <person name="Jiang C."/>
            <person name="Yuan D."/>
            <person name="Miao W."/>
        </authorList>
    </citation>
    <scope>NUCLEOTIDE SEQUENCE [LARGE SCALE GENOMIC DNA]</scope>
    <source>
        <strain evidence="4">36N120E</strain>
    </source>
</reference>
<dbReference type="InParanoid" id="A0A0V0R7R3"/>
<feature type="region of interest" description="Disordered" evidence="3">
    <location>
        <begin position="179"/>
        <end position="213"/>
    </location>
</feature>
<keyword evidence="5" id="KW-1185">Reference proteome</keyword>
<feature type="compositionally biased region" description="Polar residues" evidence="3">
    <location>
        <begin position="146"/>
        <end position="156"/>
    </location>
</feature>
<comment type="caution">
    <text evidence="4">The sequence shown here is derived from an EMBL/GenBank/DDBJ whole genome shotgun (WGS) entry which is preliminary data.</text>
</comment>
<evidence type="ECO:0000256" key="1">
    <source>
        <dbReference type="PROSITE-ProRule" id="PRU00023"/>
    </source>
</evidence>
<feature type="coiled-coil region" evidence="2">
    <location>
        <begin position="617"/>
        <end position="665"/>
    </location>
</feature>
<feature type="coiled-coil region" evidence="2">
    <location>
        <begin position="41"/>
        <end position="75"/>
    </location>
</feature>
<feature type="compositionally biased region" description="Polar residues" evidence="3">
    <location>
        <begin position="185"/>
        <end position="213"/>
    </location>
</feature>
<dbReference type="InterPro" id="IPR036770">
    <property type="entry name" value="Ankyrin_rpt-contain_sf"/>
</dbReference>
<feature type="compositionally biased region" description="Low complexity" evidence="3">
    <location>
        <begin position="122"/>
        <end position="138"/>
    </location>
</feature>
<dbReference type="OrthoDB" id="71307at2759"/>
<name>A0A0V0R7R3_PSEPJ</name>
<protein>
    <submittedName>
        <fullName evidence="4">Ankyrin repeat-containing domain</fullName>
    </submittedName>
</protein>
<feature type="region of interest" description="Disordered" evidence="3">
    <location>
        <begin position="120"/>
        <end position="156"/>
    </location>
</feature>
<sequence length="1460" mass="175165">MIYQKNPDTLLKQIDDWEQNLEENHENLNAFLGNLAEIEDLQQKELLNQKIQDILDQINNQLNQYQVQKEKIQEGIVDFNDLIQEQKYFIQEYNNILSLIQEVLEISNQLKIQVPQVRSAYKSQVPNSNNKNKNNILSENKKRHNQNQLRSEKQFNSNNENFNYLLEYDDFITQQDQVDDKTQNKKFNSNRKSYSLQKRKQSQNSQHFTNDNINTNLRRNQVYQSQDNIYKNQSQAQVQFQQKFDGNFEKLKDQYRQLNYMNEQIGVKNNNKYPFQYHTSTFQLEKPLEECGFVKDTFAFLQTKNEVKQQIKQINQKKEKDQSIAKSQSRMQIKQQKKFNSQLKSQVNKEWIQNLMQQYSNNDNDHFSYIQNSNRQKKQNLNVQGKVKLRYNSSQGNYIQQNNNQNQINQQNQNSYLNGPNQGQNVIQIQDQKYRSNSLDHNNVQYIENFNQNYQIPTQNGQNYEQQQQKQQSQQQYQLDGQQIQQQLQQQYYYTNNTDDSQAVIKRYGSIPDQDKSFYQKEKQYYKQQIEQDVMTLDKQLDILREQLDLVQMTNNTNNNTLQNQGNNNNFNNNINNENSNNNGKQVMSVIEKELNQIYEESMKVQAQLNVHQEGLHKKQKDNLFNLKSEKENLELMVENLQITLEKQKNEYNEAEVQLRKQIDISAQIQQDEVYLSNLVSWENPVFIQSDNKNFHEIKNKSNINFRYENNQRQIRKKNKSENYSDSQQYQNFEDDFVIDNQDFEEEENDQKQQSQFLRKNKNVQDFKLSKSQDNLNDNYKSLYTYMSNDEVQNGFQEYSENDILNNFKLKNNFCRTSISFKDLRKSNHVKSLQLNQQEKSRDAHFNSLQLNQFLPASKFSQLHKYQEEKKKNLGNFQSNQCSFRKKEPNYQKLRKNSDDIYFVKVKRQQEQHQQQFQQQLQKSQANFSEKNQNLNTNSTCQYNSSNNSHYSTQATWKTSKNKFFDNYCTNFLKTNTSNFTQENLNQNQNDLKVKKNIHNFYSKSVLDKGLKNQQKRNDYVKKNYQLKGNTEEDNQKFDKNCKNGGSEHFLYEKNQKIQENFGNQKVNYNINQNKNQAEIFEYKKENAMMKNQAIVKGLQKQVFRKLVTGQDQASDFFKSLKNISLHQIRNLPEKEKQQVQDFFDQETFDQNYVEDNYSQNVQNFLNLNQNQKSCGFQDKFNYNFLKVNSEIKVEKNLDQQFLQAIRDGYLYYRKLCRENANYLVNFDQNQLEQNHQKVQFGYEKFHKQIEDIQKERDENFRLQRQKEQDKWREKLNNKKFQGRNFKILKNAVQNRKNDLSLIKQQNEKEIDFMFFELKNSNKQKIRLIDVKENNKLILDKIKGNFSDFPLSKVQKQLYQEIKEQNFTNIKYMMLFYEELIQQKDDKGNTPLHVACKYCDQVDIIEYLVGLGGQFRQKNDVGRTAFDIAKTLKKQNIIDYFEEKENLEKGRQIWGKLANK</sequence>
<feature type="repeat" description="ANK" evidence="1">
    <location>
        <begin position="1387"/>
        <end position="1420"/>
    </location>
</feature>
<keyword evidence="1" id="KW-0040">ANK repeat</keyword>
<gene>
    <name evidence="4" type="ORF">PPERSA_05363</name>
</gene>
<dbReference type="Gene3D" id="1.25.40.20">
    <property type="entry name" value="Ankyrin repeat-containing domain"/>
    <property type="match status" value="1"/>
</dbReference>
<dbReference type="SUPFAM" id="SSF48403">
    <property type="entry name" value="Ankyrin repeat"/>
    <property type="match status" value="1"/>
</dbReference>
<dbReference type="EMBL" id="LDAU01000025">
    <property type="protein sequence ID" value="KRX10543.1"/>
    <property type="molecule type" value="Genomic_DNA"/>
</dbReference>
<evidence type="ECO:0000313" key="4">
    <source>
        <dbReference type="EMBL" id="KRX10543.1"/>
    </source>
</evidence>
<dbReference type="PROSITE" id="PS50088">
    <property type="entry name" value="ANK_REPEAT"/>
    <property type="match status" value="1"/>
</dbReference>
<evidence type="ECO:0000313" key="5">
    <source>
        <dbReference type="Proteomes" id="UP000054937"/>
    </source>
</evidence>
<dbReference type="InterPro" id="IPR002110">
    <property type="entry name" value="Ankyrin_rpt"/>
</dbReference>
<dbReference type="SMART" id="SM00248">
    <property type="entry name" value="ANK"/>
    <property type="match status" value="1"/>
</dbReference>
<proteinExistence type="predicted"/>
<keyword evidence="2" id="KW-0175">Coiled coil</keyword>
<evidence type="ECO:0000256" key="2">
    <source>
        <dbReference type="SAM" id="Coils"/>
    </source>
</evidence>
<organism evidence="4 5">
    <name type="scientific">Pseudocohnilembus persalinus</name>
    <name type="common">Ciliate</name>
    <dbReference type="NCBI Taxonomy" id="266149"/>
    <lineage>
        <taxon>Eukaryota</taxon>
        <taxon>Sar</taxon>
        <taxon>Alveolata</taxon>
        <taxon>Ciliophora</taxon>
        <taxon>Intramacronucleata</taxon>
        <taxon>Oligohymenophorea</taxon>
        <taxon>Scuticociliatia</taxon>
        <taxon>Philasterida</taxon>
        <taxon>Pseudocohnilembidae</taxon>
        <taxon>Pseudocohnilembus</taxon>
    </lineage>
</organism>
<dbReference type="Pfam" id="PF00023">
    <property type="entry name" value="Ank"/>
    <property type="match status" value="1"/>
</dbReference>
<dbReference type="Proteomes" id="UP000054937">
    <property type="component" value="Unassembled WGS sequence"/>
</dbReference>
<evidence type="ECO:0000256" key="3">
    <source>
        <dbReference type="SAM" id="MobiDB-lite"/>
    </source>
</evidence>